<evidence type="ECO:0000256" key="2">
    <source>
        <dbReference type="ARBA" id="ARBA00022692"/>
    </source>
</evidence>
<dbReference type="GO" id="GO:0005789">
    <property type="term" value="C:endoplasmic reticulum membrane"/>
    <property type="evidence" value="ECO:0007669"/>
    <property type="project" value="UniProtKB-SubCell"/>
</dbReference>
<comment type="caution">
    <text evidence="5">Lacks conserved residue(s) required for the propagation of feature annotation.</text>
</comment>
<dbReference type="GO" id="GO:0030134">
    <property type="term" value="C:COPII-coated ER to Golgi transport vesicle"/>
    <property type="evidence" value="ECO:0007669"/>
    <property type="project" value="TreeGrafter"/>
</dbReference>
<dbReference type="Proteomes" id="UP000018144">
    <property type="component" value="Unassembled WGS sequence"/>
</dbReference>
<feature type="transmembrane region" description="Helical" evidence="5">
    <location>
        <begin position="35"/>
        <end position="54"/>
    </location>
</feature>
<proteinExistence type="inferred from homology"/>
<evidence type="ECO:0000256" key="5">
    <source>
        <dbReference type="RuleBase" id="RU369013"/>
    </source>
</evidence>
<keyword evidence="9" id="KW-1185">Reference proteome</keyword>
<protein>
    <recommendedName>
        <fullName evidence="5">Endoplasmic reticulum-Golgi intermediate compartment protein</fullName>
    </recommendedName>
</protein>
<keyword evidence="2 5" id="KW-0812">Transmembrane</keyword>
<evidence type="ECO:0000256" key="3">
    <source>
        <dbReference type="ARBA" id="ARBA00022989"/>
    </source>
</evidence>
<dbReference type="STRING" id="1076935.U4LMH1"/>
<dbReference type="OrthoDB" id="5541786at2759"/>
<feature type="domain" description="Endoplasmic reticulum vesicle transporter N-terminal" evidence="7">
    <location>
        <begin position="15"/>
        <end position="102"/>
    </location>
</feature>
<keyword evidence="5" id="KW-0813">Transport</keyword>
<evidence type="ECO:0000256" key="1">
    <source>
        <dbReference type="ARBA" id="ARBA00004370"/>
    </source>
</evidence>
<dbReference type="InterPro" id="IPR012936">
    <property type="entry name" value="Erv_C"/>
</dbReference>
<dbReference type="PANTHER" id="PTHR10984">
    <property type="entry name" value="ENDOPLASMIC RETICULUM-GOLGI INTERMEDIATE COMPARTMENT PROTEIN"/>
    <property type="match status" value="1"/>
</dbReference>
<dbReference type="GO" id="GO:0006888">
    <property type="term" value="P:endoplasmic reticulum to Golgi vesicle-mediated transport"/>
    <property type="evidence" value="ECO:0007669"/>
    <property type="project" value="UniProtKB-UniRule"/>
</dbReference>
<dbReference type="Pfam" id="PF13850">
    <property type="entry name" value="ERGIC_N"/>
    <property type="match status" value="1"/>
</dbReference>
<keyword evidence="5" id="KW-0256">Endoplasmic reticulum</keyword>
<dbReference type="AlphaFoldDB" id="U4LMH1"/>
<evidence type="ECO:0000313" key="9">
    <source>
        <dbReference type="Proteomes" id="UP000018144"/>
    </source>
</evidence>
<dbReference type="InterPro" id="IPR039542">
    <property type="entry name" value="Erv_N"/>
</dbReference>
<accession>U4LMH1</accession>
<dbReference type="PANTHER" id="PTHR10984:SF81">
    <property type="entry name" value="ER-DERIVED VESICLES PROTEIN ERV41"/>
    <property type="match status" value="1"/>
</dbReference>
<sequence length="352" mass="39514">MALNDADFGDKNSGLRSFDAFPKTRKTYKISSSRGGVLTILLSLLSIYLIYYELNHHLDGAETQSFLVEHAVGHYMQINLDITVAMPCEALHINVQDAALDHILAGDILTKDPTSFDDTNAHRLVHLPGREEHVYDILGKARKSKFGKTSRKPFAFLRKLDTGSCRIYGSMNVNKVQGDFHITAAGHGYAGAHIDHSTFNFSHVVNELSFGEYYPKLVNPLDDVAAVTEHNFFKFQYYLSVVPTNYYSENSGRLLRTNQYAVTEHSREVSPYQVPGVFFKFDIEPLSLTIRERRMSFTRFLVRVVNIVGGVMVGGNWAMRLVETIVGCWGKRKRTMDGVIGGGGGYSSEKRI</sequence>
<comment type="subcellular location">
    <subcellularLocation>
        <location evidence="5">Endoplasmic reticulum membrane</location>
        <topology evidence="5">Multi-pass membrane protein</topology>
    </subcellularLocation>
    <subcellularLocation>
        <location evidence="5">Endoplasmic reticulum-Golgi intermediate compartment membrane</location>
        <topology evidence="5">Multi-pass membrane protein</topology>
    </subcellularLocation>
    <subcellularLocation>
        <location evidence="5">Golgi apparatus membrane</location>
        <topology evidence="5">Multi-pass membrane protein</topology>
    </subcellularLocation>
    <subcellularLocation>
        <location evidence="1">Membrane</location>
    </subcellularLocation>
</comment>
<dbReference type="GO" id="GO:0033116">
    <property type="term" value="C:endoplasmic reticulum-Golgi intermediate compartment membrane"/>
    <property type="evidence" value="ECO:0007669"/>
    <property type="project" value="UniProtKB-SubCell"/>
</dbReference>
<organism evidence="8 9">
    <name type="scientific">Pyronema omphalodes (strain CBS 100304)</name>
    <name type="common">Pyronema confluens</name>
    <dbReference type="NCBI Taxonomy" id="1076935"/>
    <lineage>
        <taxon>Eukaryota</taxon>
        <taxon>Fungi</taxon>
        <taxon>Dikarya</taxon>
        <taxon>Ascomycota</taxon>
        <taxon>Pezizomycotina</taxon>
        <taxon>Pezizomycetes</taxon>
        <taxon>Pezizales</taxon>
        <taxon>Pyronemataceae</taxon>
        <taxon>Pyronema</taxon>
    </lineage>
</organism>
<dbReference type="Pfam" id="PF07970">
    <property type="entry name" value="COPIIcoated_ERV"/>
    <property type="match status" value="1"/>
</dbReference>
<gene>
    <name evidence="8" type="ORF">PCON_14188</name>
</gene>
<evidence type="ECO:0000313" key="8">
    <source>
        <dbReference type="EMBL" id="CCX33148.1"/>
    </source>
</evidence>
<evidence type="ECO:0000256" key="4">
    <source>
        <dbReference type="ARBA" id="ARBA00023136"/>
    </source>
</evidence>
<name>U4LMH1_PYROM</name>
<dbReference type="OMA" id="MTNHYLR"/>
<feature type="domain" description="Endoplasmic reticulum vesicle transporter C-terminal" evidence="6">
    <location>
        <begin position="163"/>
        <end position="313"/>
    </location>
</feature>
<keyword evidence="3 5" id="KW-1133">Transmembrane helix</keyword>
<dbReference type="GO" id="GO:0000139">
    <property type="term" value="C:Golgi membrane"/>
    <property type="evidence" value="ECO:0007669"/>
    <property type="project" value="UniProtKB-SubCell"/>
</dbReference>
<dbReference type="InterPro" id="IPR045888">
    <property type="entry name" value="Erv"/>
</dbReference>
<reference evidence="8 9" key="1">
    <citation type="journal article" date="2013" name="PLoS Genet.">
        <title>The genome and development-dependent transcriptomes of Pyronema confluens: a window into fungal evolution.</title>
        <authorList>
            <person name="Traeger S."/>
            <person name="Altegoer F."/>
            <person name="Freitag M."/>
            <person name="Gabaldon T."/>
            <person name="Kempken F."/>
            <person name="Kumar A."/>
            <person name="Marcet-Houben M."/>
            <person name="Poggeler S."/>
            <person name="Stajich J.E."/>
            <person name="Nowrousian M."/>
        </authorList>
    </citation>
    <scope>NUCLEOTIDE SEQUENCE [LARGE SCALE GENOMIC DNA]</scope>
    <source>
        <strain evidence="9">CBS 100304</strain>
        <tissue evidence="8">Vegetative mycelium</tissue>
    </source>
</reference>
<dbReference type="eggNOG" id="KOG2667">
    <property type="taxonomic scope" value="Eukaryota"/>
</dbReference>
<keyword evidence="4 5" id="KW-0472">Membrane</keyword>
<keyword evidence="5" id="KW-0931">ER-Golgi transport</keyword>
<comment type="similarity">
    <text evidence="5">Belongs to the ERGIC family.</text>
</comment>
<dbReference type="GO" id="GO:0006890">
    <property type="term" value="P:retrograde vesicle-mediated transport, Golgi to endoplasmic reticulum"/>
    <property type="evidence" value="ECO:0007669"/>
    <property type="project" value="TreeGrafter"/>
</dbReference>
<evidence type="ECO:0000259" key="6">
    <source>
        <dbReference type="Pfam" id="PF07970"/>
    </source>
</evidence>
<evidence type="ECO:0000259" key="7">
    <source>
        <dbReference type="Pfam" id="PF13850"/>
    </source>
</evidence>
<keyword evidence="5" id="KW-0333">Golgi apparatus</keyword>
<dbReference type="EMBL" id="HF936029">
    <property type="protein sequence ID" value="CCX33148.1"/>
    <property type="molecule type" value="Genomic_DNA"/>
</dbReference>
<comment type="function">
    <text evidence="5">Plays a role in transport between endoplasmic reticulum and Golgi.</text>
</comment>